<feature type="compositionally biased region" description="Pro residues" evidence="14">
    <location>
        <begin position="194"/>
        <end position="204"/>
    </location>
</feature>
<keyword evidence="5" id="KW-0963">Cytoplasm</keyword>
<name>J3NTJ5_GAET3</name>
<evidence type="ECO:0000256" key="7">
    <source>
        <dbReference type="ARBA" id="ARBA00022701"/>
    </source>
</evidence>
<evidence type="ECO:0000313" key="17">
    <source>
        <dbReference type="EnsemblFungi" id="EJT79510"/>
    </source>
</evidence>
<feature type="compositionally biased region" description="Low complexity" evidence="14">
    <location>
        <begin position="205"/>
        <end position="216"/>
    </location>
</feature>
<keyword evidence="12" id="KW-0131">Cell cycle</keyword>
<keyword evidence="9" id="KW-0243">Dynein</keyword>
<dbReference type="Proteomes" id="UP000006039">
    <property type="component" value="Unassembled WGS sequence"/>
</dbReference>
<dbReference type="EMBL" id="GL385396">
    <property type="protein sequence ID" value="EJT79510.1"/>
    <property type="molecule type" value="Genomic_DNA"/>
</dbReference>
<keyword evidence="6" id="KW-0132">Cell division</keyword>
<evidence type="ECO:0000256" key="11">
    <source>
        <dbReference type="ARBA" id="ARBA00023212"/>
    </source>
</evidence>
<evidence type="ECO:0000256" key="13">
    <source>
        <dbReference type="SAM" id="Coils"/>
    </source>
</evidence>
<dbReference type="OrthoDB" id="2130750at2759"/>
<dbReference type="RefSeq" id="XP_009220655.1">
    <property type="nucleotide sequence ID" value="XM_009222391.1"/>
</dbReference>
<keyword evidence="10 13" id="KW-0175">Coiled coil</keyword>
<reference evidence="16" key="3">
    <citation type="submission" date="2010-09" db="EMBL/GenBank/DDBJ databases">
        <title>Annotation of Gaeumannomyces graminis var. tritici R3-111a-1.</title>
        <authorList>
            <consortium name="The Broad Institute Genome Sequencing Platform"/>
            <person name="Ma L.-J."/>
            <person name="Dead R."/>
            <person name="Young S.K."/>
            <person name="Zeng Q."/>
            <person name="Gargeya S."/>
            <person name="Fitzgerald M."/>
            <person name="Haas B."/>
            <person name="Abouelleil A."/>
            <person name="Alvarado L."/>
            <person name="Arachchi H.M."/>
            <person name="Berlin A."/>
            <person name="Brown A."/>
            <person name="Chapman S.B."/>
            <person name="Chen Z."/>
            <person name="Dunbar C."/>
            <person name="Freedman E."/>
            <person name="Gearin G."/>
            <person name="Gellesch M."/>
            <person name="Goldberg J."/>
            <person name="Griggs A."/>
            <person name="Gujja S."/>
            <person name="Heiman D."/>
            <person name="Howarth C."/>
            <person name="Larson L."/>
            <person name="Lui A."/>
            <person name="MacDonald P.J.P."/>
            <person name="Mehta T."/>
            <person name="Montmayeur A."/>
            <person name="Murphy C."/>
            <person name="Neiman D."/>
            <person name="Pearson M."/>
            <person name="Priest M."/>
            <person name="Roberts A."/>
            <person name="Saif S."/>
            <person name="Shea T."/>
            <person name="Shenoy N."/>
            <person name="Sisk P."/>
            <person name="Stolte C."/>
            <person name="Sykes S."/>
            <person name="Yandava C."/>
            <person name="Wortman J."/>
            <person name="Nusbaum C."/>
            <person name="Birren B."/>
        </authorList>
    </citation>
    <scope>NUCLEOTIDE SEQUENCE</scope>
    <source>
        <strain evidence="16">R3-111a-1</strain>
    </source>
</reference>
<dbReference type="PANTHER" id="PTHR18916">
    <property type="entry name" value="DYNACTIN 1-RELATED MICROTUBULE-BINDING"/>
    <property type="match status" value="1"/>
</dbReference>
<keyword evidence="18" id="KW-1185">Reference proteome</keyword>
<evidence type="ECO:0000256" key="5">
    <source>
        <dbReference type="ARBA" id="ARBA00022490"/>
    </source>
</evidence>
<keyword evidence="7" id="KW-0493">Microtubule</keyword>
<feature type="domain" description="CAP-Gly" evidence="15">
    <location>
        <begin position="24"/>
        <end position="66"/>
    </location>
</feature>
<dbReference type="GeneID" id="20345053"/>
<gene>
    <name evidence="17" type="primary">20345053</name>
    <name evidence="16" type="ORF">GGTG_04595</name>
</gene>
<dbReference type="HOGENOM" id="CLU_002523_1_1_1"/>
<keyword evidence="11" id="KW-0206">Cytoskeleton</keyword>
<dbReference type="PANTHER" id="PTHR18916:SF6">
    <property type="entry name" value="DYNACTIN SUBUNIT 1"/>
    <property type="match status" value="1"/>
</dbReference>
<organism evidence="16">
    <name type="scientific">Gaeumannomyces tritici (strain R3-111a-1)</name>
    <name type="common">Wheat and barley take-all root rot fungus</name>
    <name type="synonym">Gaeumannomyces graminis var. tritici</name>
    <dbReference type="NCBI Taxonomy" id="644352"/>
    <lineage>
        <taxon>Eukaryota</taxon>
        <taxon>Fungi</taxon>
        <taxon>Dikarya</taxon>
        <taxon>Ascomycota</taxon>
        <taxon>Pezizomycotina</taxon>
        <taxon>Sordariomycetes</taxon>
        <taxon>Sordariomycetidae</taxon>
        <taxon>Magnaporthales</taxon>
        <taxon>Magnaporthaceae</taxon>
        <taxon>Gaeumannomyces</taxon>
    </lineage>
</organism>
<dbReference type="eggNOG" id="KOG0971">
    <property type="taxonomic scope" value="Eukaryota"/>
</dbReference>
<evidence type="ECO:0000256" key="2">
    <source>
        <dbReference type="ARBA" id="ARBA00004186"/>
    </source>
</evidence>
<evidence type="ECO:0000256" key="4">
    <source>
        <dbReference type="ARBA" id="ARBA00011010"/>
    </source>
</evidence>
<dbReference type="GO" id="GO:0005816">
    <property type="term" value="C:spindle pole body"/>
    <property type="evidence" value="ECO:0007669"/>
    <property type="project" value="TreeGrafter"/>
</dbReference>
<feature type="region of interest" description="Disordered" evidence="14">
    <location>
        <begin position="1284"/>
        <end position="1311"/>
    </location>
</feature>
<evidence type="ECO:0000256" key="3">
    <source>
        <dbReference type="ARBA" id="ARBA00004544"/>
    </source>
</evidence>
<feature type="compositionally biased region" description="Polar residues" evidence="14">
    <location>
        <begin position="143"/>
        <end position="174"/>
    </location>
</feature>
<evidence type="ECO:0000313" key="16">
    <source>
        <dbReference type="EMBL" id="EJT79510.1"/>
    </source>
</evidence>
<proteinExistence type="inferred from homology"/>
<dbReference type="GO" id="GO:0005874">
    <property type="term" value="C:microtubule"/>
    <property type="evidence" value="ECO:0007669"/>
    <property type="project" value="UniProtKB-KW"/>
</dbReference>
<feature type="compositionally biased region" description="Low complexity" evidence="14">
    <location>
        <begin position="1284"/>
        <end position="1296"/>
    </location>
</feature>
<keyword evidence="8" id="KW-0498">Mitosis</keyword>
<comment type="subcellular location">
    <subcellularLocation>
        <location evidence="3">Cytoplasm</location>
        <location evidence="3">Cell cortex</location>
    </subcellularLocation>
    <subcellularLocation>
        <location evidence="1">Cytoplasm</location>
        <location evidence="1">Cytoskeleton</location>
        <location evidence="1">Microtubule organizing center</location>
        <location evidence="1">Centrosome</location>
        <location evidence="1">Centriole</location>
    </subcellularLocation>
    <subcellularLocation>
        <location evidence="2">Cytoplasm</location>
        <location evidence="2">Cytoskeleton</location>
        <location evidence="2">Spindle</location>
    </subcellularLocation>
</comment>
<dbReference type="Pfam" id="PF12455">
    <property type="entry name" value="Dynactin"/>
    <property type="match status" value="1"/>
</dbReference>
<evidence type="ECO:0000256" key="12">
    <source>
        <dbReference type="ARBA" id="ARBA00023306"/>
    </source>
</evidence>
<reference evidence="17" key="5">
    <citation type="submission" date="2018-04" db="UniProtKB">
        <authorList>
            <consortium name="EnsemblFungi"/>
        </authorList>
    </citation>
    <scope>IDENTIFICATION</scope>
    <source>
        <strain evidence="17">R3-111a-1</strain>
    </source>
</reference>
<dbReference type="GO" id="GO:0000743">
    <property type="term" value="P:nuclear migration involved in conjugation with cellular fusion"/>
    <property type="evidence" value="ECO:0007669"/>
    <property type="project" value="TreeGrafter"/>
</dbReference>
<evidence type="ECO:0000313" key="18">
    <source>
        <dbReference type="Proteomes" id="UP000006039"/>
    </source>
</evidence>
<reference evidence="16" key="2">
    <citation type="submission" date="2010-07" db="EMBL/GenBank/DDBJ databases">
        <authorList>
            <consortium name="The Broad Institute Genome Sequencing Platform"/>
            <consortium name="Broad Institute Genome Sequencing Center for Infectious Disease"/>
            <person name="Ma L.-J."/>
            <person name="Dead R."/>
            <person name="Young S."/>
            <person name="Zeng Q."/>
            <person name="Koehrsen M."/>
            <person name="Alvarado L."/>
            <person name="Berlin A."/>
            <person name="Chapman S.B."/>
            <person name="Chen Z."/>
            <person name="Freedman E."/>
            <person name="Gellesch M."/>
            <person name="Goldberg J."/>
            <person name="Griggs A."/>
            <person name="Gujja S."/>
            <person name="Heilman E.R."/>
            <person name="Heiman D."/>
            <person name="Hepburn T."/>
            <person name="Howarth C."/>
            <person name="Jen D."/>
            <person name="Larson L."/>
            <person name="Mehta T."/>
            <person name="Neiman D."/>
            <person name="Pearson M."/>
            <person name="Roberts A."/>
            <person name="Saif S."/>
            <person name="Shea T."/>
            <person name="Shenoy N."/>
            <person name="Sisk P."/>
            <person name="Stolte C."/>
            <person name="Sykes S."/>
            <person name="Walk T."/>
            <person name="White J."/>
            <person name="Yandava C."/>
            <person name="Haas B."/>
            <person name="Nusbaum C."/>
            <person name="Birren B."/>
        </authorList>
    </citation>
    <scope>NUCLEOTIDE SEQUENCE</scope>
    <source>
        <strain evidence="16">R3-111a-1</strain>
    </source>
</reference>
<dbReference type="STRING" id="644352.J3NTJ5"/>
<feature type="region of interest" description="Disordered" evidence="14">
    <location>
        <begin position="77"/>
        <end position="328"/>
    </location>
</feature>
<dbReference type="Gene3D" id="2.30.30.190">
    <property type="entry name" value="CAP Gly-rich-like domain"/>
    <property type="match status" value="1"/>
</dbReference>
<feature type="coiled-coil region" evidence="13">
    <location>
        <begin position="1191"/>
        <end position="1218"/>
    </location>
</feature>
<protein>
    <submittedName>
        <fullName evidence="16">Dynactin ro-3</fullName>
    </submittedName>
</protein>
<evidence type="ECO:0000256" key="1">
    <source>
        <dbReference type="ARBA" id="ARBA00004114"/>
    </source>
</evidence>
<dbReference type="SMART" id="SM01052">
    <property type="entry name" value="CAP_GLY"/>
    <property type="match status" value="1"/>
</dbReference>
<dbReference type="EnsemblFungi" id="EJT79510">
    <property type="protein sequence ID" value="EJT79510"/>
    <property type="gene ID" value="GGTG_04595"/>
</dbReference>
<dbReference type="InterPro" id="IPR036859">
    <property type="entry name" value="CAP-Gly_dom_sf"/>
</dbReference>
<evidence type="ECO:0000256" key="10">
    <source>
        <dbReference type="ARBA" id="ARBA00023054"/>
    </source>
</evidence>
<dbReference type="SUPFAM" id="SSF74924">
    <property type="entry name" value="Cap-Gly domain"/>
    <property type="match status" value="1"/>
</dbReference>
<evidence type="ECO:0000256" key="6">
    <source>
        <dbReference type="ARBA" id="ARBA00022618"/>
    </source>
</evidence>
<reference evidence="17" key="4">
    <citation type="journal article" date="2015" name="G3 (Bethesda)">
        <title>Genome sequences of three phytopathogenic species of the Magnaporthaceae family of fungi.</title>
        <authorList>
            <person name="Okagaki L.H."/>
            <person name="Nunes C.C."/>
            <person name="Sailsbery J."/>
            <person name="Clay B."/>
            <person name="Brown D."/>
            <person name="John T."/>
            <person name="Oh Y."/>
            <person name="Young N."/>
            <person name="Fitzgerald M."/>
            <person name="Haas B.J."/>
            <person name="Zeng Q."/>
            <person name="Young S."/>
            <person name="Adiconis X."/>
            <person name="Fan L."/>
            <person name="Levin J.Z."/>
            <person name="Mitchell T.K."/>
            <person name="Okubara P.A."/>
            <person name="Farman M.L."/>
            <person name="Kohn L.M."/>
            <person name="Birren B."/>
            <person name="Ma L.-J."/>
            <person name="Dean R.A."/>
        </authorList>
    </citation>
    <scope>NUCLEOTIDE SEQUENCE</scope>
    <source>
        <strain evidence="17">R3-111a-1</strain>
    </source>
</reference>
<dbReference type="GO" id="GO:0000132">
    <property type="term" value="P:establishment of mitotic spindle orientation"/>
    <property type="evidence" value="ECO:0007669"/>
    <property type="project" value="TreeGrafter"/>
</dbReference>
<dbReference type="GO" id="GO:0051301">
    <property type="term" value="P:cell division"/>
    <property type="evidence" value="ECO:0007669"/>
    <property type="project" value="UniProtKB-KW"/>
</dbReference>
<evidence type="ECO:0000259" key="15">
    <source>
        <dbReference type="PROSITE" id="PS50245"/>
    </source>
</evidence>
<dbReference type="PROSITE" id="PS00845">
    <property type="entry name" value="CAP_GLY_1"/>
    <property type="match status" value="1"/>
</dbReference>
<dbReference type="VEuPathDB" id="FungiDB:GGTG_04595"/>
<evidence type="ECO:0000256" key="14">
    <source>
        <dbReference type="SAM" id="MobiDB-lite"/>
    </source>
</evidence>
<evidence type="ECO:0000256" key="8">
    <source>
        <dbReference type="ARBA" id="ARBA00022776"/>
    </source>
</evidence>
<feature type="compositionally biased region" description="Low complexity" evidence="14">
    <location>
        <begin position="295"/>
        <end position="324"/>
    </location>
</feature>
<dbReference type="GO" id="GO:0005819">
    <property type="term" value="C:spindle"/>
    <property type="evidence" value="ECO:0007669"/>
    <property type="project" value="UniProtKB-SubCell"/>
</dbReference>
<dbReference type="GO" id="GO:0030286">
    <property type="term" value="C:dynein complex"/>
    <property type="evidence" value="ECO:0007669"/>
    <property type="project" value="UniProtKB-KW"/>
</dbReference>
<reference evidence="18" key="1">
    <citation type="submission" date="2010-07" db="EMBL/GenBank/DDBJ databases">
        <title>The genome sequence of Gaeumannomyces graminis var. tritici strain R3-111a-1.</title>
        <authorList>
            <consortium name="The Broad Institute Genome Sequencing Platform"/>
            <person name="Ma L.-J."/>
            <person name="Dead R."/>
            <person name="Young S."/>
            <person name="Zeng Q."/>
            <person name="Koehrsen M."/>
            <person name="Alvarado L."/>
            <person name="Berlin A."/>
            <person name="Chapman S.B."/>
            <person name="Chen Z."/>
            <person name="Freedman E."/>
            <person name="Gellesch M."/>
            <person name="Goldberg J."/>
            <person name="Griggs A."/>
            <person name="Gujja S."/>
            <person name="Heilman E.R."/>
            <person name="Heiman D."/>
            <person name="Hepburn T."/>
            <person name="Howarth C."/>
            <person name="Jen D."/>
            <person name="Larson L."/>
            <person name="Mehta T."/>
            <person name="Neiman D."/>
            <person name="Pearson M."/>
            <person name="Roberts A."/>
            <person name="Saif S."/>
            <person name="Shea T."/>
            <person name="Shenoy N."/>
            <person name="Sisk P."/>
            <person name="Stolte C."/>
            <person name="Sykes S."/>
            <person name="Walk T."/>
            <person name="White J."/>
            <person name="Yandava C."/>
            <person name="Haas B."/>
            <person name="Nusbaum C."/>
            <person name="Birren B."/>
        </authorList>
    </citation>
    <scope>NUCLEOTIDE SEQUENCE [LARGE SCALE GENOMIC DNA]</scope>
    <source>
        <strain evidence="18">R3-111a-1</strain>
    </source>
</reference>
<dbReference type="Pfam" id="PF01302">
    <property type="entry name" value="CAP_GLY"/>
    <property type="match status" value="1"/>
</dbReference>
<dbReference type="GO" id="GO:0005814">
    <property type="term" value="C:centriole"/>
    <property type="evidence" value="ECO:0007669"/>
    <property type="project" value="UniProtKB-SubCell"/>
</dbReference>
<feature type="coiled-coil region" evidence="13">
    <location>
        <begin position="1064"/>
        <end position="1157"/>
    </location>
</feature>
<evidence type="ECO:0000256" key="9">
    <source>
        <dbReference type="ARBA" id="ARBA00023017"/>
    </source>
</evidence>
<feature type="compositionally biased region" description="Pro residues" evidence="14">
    <location>
        <begin position="217"/>
        <end position="226"/>
    </location>
</feature>
<dbReference type="InterPro" id="IPR022157">
    <property type="entry name" value="Dynactin"/>
</dbReference>
<comment type="similarity">
    <text evidence="4">Belongs to the dynactin 150 kDa subunit family.</text>
</comment>
<sequence>MTELAVGQIIELSDGRRGVIRFIGRTSFAQGDWVGVELDDDTGKNDGSVQGERYFDCPLGHGMFVRPTTCTVLADAPPPAPAPRAAPAAKKPAPRPSTGGLFTGGGMSARGTGSDPTMAKRMSLNAPSPTPGARTSRAASMVRSPTKSPTKQMVSSMPGSRTATPSAAGTNRTSIGAKLARPSTGGPAPRTSMGPPPPPGPRPARPSSTTSRTVPPAGGPARPPSARPSLGGPRPPGARPPSLQRPSTQMNGRSASSKRASDDSVTSAKTSEMEILSPQPTSPVRSRAQALEKLTSPAPAPAASSTGPAAGRVRAPTAAGAAAANREIEDLKTKLKVLERQRQEDRDKIKELDLVQGERDKFQAIIAKIQAKLQPQQQENAELRKQLKEYEMRVESVETLQAEHDQVLELATLDREMAEETAEVLKQELSDVKQKLEELELEVDILREENTEYNKGITPEERSSAGWLQLERNNERMREALIRLRDMSQQQEKEMRDEIKGLENDLQEAAVAAEQLAATKEKLSQTESIVEDLRQQLETALGAEEMIEDLTDRNMSQAEQIEELKAEVEDLENLKEIADELEANHVQHERELQEEIDFKNAVITEQARRSAQQEDSLDEMEYTLSRFRELVTSLQSDLEDMRASHAVTETESEQLNSKSRAMMDLNMKLQISASKAQVKTIDLELRRLEAQEAEQHLEIIKMFLPESYQADRDSVLALLRFRRLAFKANLLNGFIRERANGQPHVGHEDDVFAGCDVVDKLTWVSAMCERFVNAIGQCSPERFSRFEGALYELEPVERALNGWIDGLRRDELKERQCADELSRTISLMTHLGEVHIGTGASIGEAENGDDNGGDAKVDLKAFADNVHMRALMVQSHLDSAAATFHATRAMVQRVIPPAGDDDELAQHFARKAEAAISQTRSAKVVAGKAVRALEELRSRSLALAPEGGASADAFDQAEAAAAALAALARRIGLDLHMLLHEEGRTEPYTYIEVQSAAHRTALAATGSSESDLFSAYAAQLRVVSGQVADLAALAQDLGQAQEFERSPAPWVLRAQELRAQRTAPADAEEEMRHLREEYNEARRQVALREEGFSTAQVKIETLEARMRDANQKVQRIAELEEAVARERASATSLKDDIEKQDRELKGLEADRDKWKKVAGDARLAAAADPNNANGASDAALDSAAAAGREMAVATAREMDELRAEIDALQSSVRFLREDGRRARTAEQASHDWLAEPLQRKTRPSERRRALVAAEGRDALAELLRMASSAKVFDLAKARQEAAAAAAPVDSADGAAAGKKPSTWRPARSTPQYHAAKQAEDYAVWRGWQDSILHKSQQVLLVGAGDGDGVPAESLSSLPASRSEAARAARKAAARLQIRLPGVGGKTVSAGRGHVQIVGSREWEGLQGRLAAV</sequence>
<dbReference type="InterPro" id="IPR000938">
    <property type="entry name" value="CAP-Gly_domain"/>
</dbReference>
<accession>J3NTJ5</accession>
<dbReference type="GO" id="GO:0051286">
    <property type="term" value="C:cell tip"/>
    <property type="evidence" value="ECO:0007669"/>
    <property type="project" value="TreeGrafter"/>
</dbReference>
<dbReference type="PROSITE" id="PS50245">
    <property type="entry name" value="CAP_GLY_2"/>
    <property type="match status" value="1"/>
</dbReference>